<keyword evidence="2" id="KW-0479">Metal-binding</keyword>
<evidence type="ECO:0000256" key="4">
    <source>
        <dbReference type="ARBA" id="ARBA00023004"/>
    </source>
</evidence>
<protein>
    <recommendedName>
        <fullName evidence="7">Cytochrome P450</fullName>
    </recommendedName>
</protein>
<gene>
    <name evidence="5" type="ORF">E2562_011918</name>
</gene>
<dbReference type="Gene3D" id="1.10.630.10">
    <property type="entry name" value="Cytochrome P450"/>
    <property type="match status" value="1"/>
</dbReference>
<keyword evidence="4" id="KW-0408">Iron</keyword>
<keyword evidence="6" id="KW-1185">Reference proteome</keyword>
<evidence type="ECO:0008006" key="7">
    <source>
        <dbReference type="Google" id="ProtNLM"/>
    </source>
</evidence>
<dbReference type="AlphaFoldDB" id="A0A6G1CE09"/>
<name>A0A6G1CE09_9ORYZ</name>
<dbReference type="GO" id="GO:0020037">
    <property type="term" value="F:heme binding"/>
    <property type="evidence" value="ECO:0007669"/>
    <property type="project" value="InterPro"/>
</dbReference>
<accession>A0A6G1CE09</accession>
<dbReference type="OrthoDB" id="1470350at2759"/>
<organism evidence="5 6">
    <name type="scientific">Oryza meyeriana var. granulata</name>
    <dbReference type="NCBI Taxonomy" id="110450"/>
    <lineage>
        <taxon>Eukaryota</taxon>
        <taxon>Viridiplantae</taxon>
        <taxon>Streptophyta</taxon>
        <taxon>Embryophyta</taxon>
        <taxon>Tracheophyta</taxon>
        <taxon>Spermatophyta</taxon>
        <taxon>Magnoliopsida</taxon>
        <taxon>Liliopsida</taxon>
        <taxon>Poales</taxon>
        <taxon>Poaceae</taxon>
        <taxon>BOP clade</taxon>
        <taxon>Oryzoideae</taxon>
        <taxon>Oryzeae</taxon>
        <taxon>Oryzinae</taxon>
        <taxon>Oryza</taxon>
        <taxon>Oryza meyeriana</taxon>
    </lineage>
</organism>
<evidence type="ECO:0000313" key="5">
    <source>
        <dbReference type="EMBL" id="KAF0898855.1"/>
    </source>
</evidence>
<reference evidence="5 6" key="1">
    <citation type="submission" date="2019-11" db="EMBL/GenBank/DDBJ databases">
        <title>Whole genome sequence of Oryza granulata.</title>
        <authorList>
            <person name="Li W."/>
        </authorList>
    </citation>
    <scope>NUCLEOTIDE SEQUENCE [LARGE SCALE GENOMIC DNA]</scope>
    <source>
        <strain evidence="6">cv. Menghai</strain>
        <tissue evidence="5">Leaf</tissue>
    </source>
</reference>
<keyword evidence="3" id="KW-0560">Oxidoreductase</keyword>
<dbReference type="GO" id="GO:0005506">
    <property type="term" value="F:iron ion binding"/>
    <property type="evidence" value="ECO:0007669"/>
    <property type="project" value="InterPro"/>
</dbReference>
<comment type="similarity">
    <text evidence="1">Belongs to the cytochrome P450 family.</text>
</comment>
<dbReference type="EMBL" id="SPHZ02000009">
    <property type="protein sequence ID" value="KAF0898855.1"/>
    <property type="molecule type" value="Genomic_DNA"/>
</dbReference>
<evidence type="ECO:0000256" key="3">
    <source>
        <dbReference type="ARBA" id="ARBA00023002"/>
    </source>
</evidence>
<evidence type="ECO:0000256" key="1">
    <source>
        <dbReference type="ARBA" id="ARBA00010617"/>
    </source>
</evidence>
<dbReference type="GO" id="GO:0016705">
    <property type="term" value="F:oxidoreductase activity, acting on paired donors, with incorporation or reduction of molecular oxygen"/>
    <property type="evidence" value="ECO:0007669"/>
    <property type="project" value="InterPro"/>
</dbReference>
<proteinExistence type="inferred from homology"/>
<evidence type="ECO:0000313" key="6">
    <source>
        <dbReference type="Proteomes" id="UP000479710"/>
    </source>
</evidence>
<dbReference type="SUPFAM" id="SSF48264">
    <property type="entry name" value="Cytochrome P450"/>
    <property type="match status" value="1"/>
</dbReference>
<comment type="caution">
    <text evidence="5">The sequence shown here is derived from an EMBL/GenBank/DDBJ whole genome shotgun (WGS) entry which is preliminary data.</text>
</comment>
<dbReference type="Proteomes" id="UP000479710">
    <property type="component" value="Unassembled WGS sequence"/>
</dbReference>
<sequence length="170" mass="19128">MGPLFSRDLLSDGIFSADDEVWRRQRKAASLEFLYSAEFRALTASSLVKLMHRRLLPVLADAKAAGAANPGCLWLSLLEIPFAKAFEDAIETTILRFVMSTTVWHRKEEVAVEEETAPSAGRRSGLLTVFTKMRDTNTGAPYYDKFLDDIYINFILAKHDTSSVALAWFF</sequence>
<dbReference type="GO" id="GO:0004497">
    <property type="term" value="F:monooxygenase activity"/>
    <property type="evidence" value="ECO:0007669"/>
    <property type="project" value="InterPro"/>
</dbReference>
<dbReference type="InterPro" id="IPR036396">
    <property type="entry name" value="Cyt_P450_sf"/>
</dbReference>
<dbReference type="PANTHER" id="PTHR24296">
    <property type="entry name" value="CYTOCHROME P450"/>
    <property type="match status" value="1"/>
</dbReference>
<evidence type="ECO:0000256" key="2">
    <source>
        <dbReference type="ARBA" id="ARBA00022723"/>
    </source>
</evidence>